<sequence>MSEKANKKFFYLGVVVALLIAVLAPFLASPNPDGLESAAANVVEESKLSELEESGPVVSSPMPDYSIEGMGKSGEVAAIVVGTLVVLAISFGFGKVFKKKA</sequence>
<dbReference type="Proteomes" id="UP000066529">
    <property type="component" value="Chromosome"/>
</dbReference>
<dbReference type="PATRIC" id="fig|523844.20.peg.1875"/>
<dbReference type="HOGENOM" id="CLU_137910_1_0_2"/>
<gene>
    <name evidence="8" type="ORF">MSTHT_1501</name>
</gene>
<feature type="domain" description="PDGLE" evidence="7">
    <location>
        <begin position="7"/>
        <end position="99"/>
    </location>
</feature>
<feature type="transmembrane region" description="Helical" evidence="6">
    <location>
        <begin position="9"/>
        <end position="28"/>
    </location>
</feature>
<evidence type="ECO:0000256" key="6">
    <source>
        <dbReference type="SAM" id="Phobius"/>
    </source>
</evidence>
<accession>A0A0E3H904</accession>
<evidence type="ECO:0000313" key="9">
    <source>
        <dbReference type="Proteomes" id="UP000066529"/>
    </source>
</evidence>
<evidence type="ECO:0000256" key="4">
    <source>
        <dbReference type="ARBA" id="ARBA00022989"/>
    </source>
</evidence>
<dbReference type="Pfam" id="PF13190">
    <property type="entry name" value="PDGLE"/>
    <property type="match status" value="1"/>
</dbReference>
<keyword evidence="5 6" id="KW-0472">Membrane</keyword>
<dbReference type="AlphaFoldDB" id="A0A0E3H904"/>
<evidence type="ECO:0000256" key="3">
    <source>
        <dbReference type="ARBA" id="ARBA00022692"/>
    </source>
</evidence>
<dbReference type="InterPro" id="IPR025937">
    <property type="entry name" value="PDGLE_dom"/>
</dbReference>
<dbReference type="EMBL" id="CP009501">
    <property type="protein sequence ID" value="AKB13259.1"/>
    <property type="molecule type" value="Genomic_DNA"/>
</dbReference>
<dbReference type="KEGG" id="mthr:MSTHT_1501"/>
<reference evidence="8 9" key="1">
    <citation type="submission" date="2014-07" db="EMBL/GenBank/DDBJ databases">
        <title>Methanogenic archaea and the global carbon cycle.</title>
        <authorList>
            <person name="Henriksen J.R."/>
            <person name="Luke J."/>
            <person name="Reinhart S."/>
            <person name="Benedict M.N."/>
            <person name="Youngblut N.D."/>
            <person name="Metcalf M.E."/>
            <person name="Whitaker R.J."/>
            <person name="Metcalf W.W."/>
        </authorList>
    </citation>
    <scope>NUCLEOTIDE SEQUENCE [LARGE SCALE GENOMIC DNA]</scope>
    <source>
        <strain evidence="9">ATCC 43570 / DSM 1825 / OCM 12 / VKM B-1830 / TM-1</strain>
    </source>
</reference>
<evidence type="ECO:0000256" key="5">
    <source>
        <dbReference type="ARBA" id="ARBA00023136"/>
    </source>
</evidence>
<keyword evidence="4 6" id="KW-1133">Transmembrane helix</keyword>
<dbReference type="STRING" id="523844.MSTHT_1501"/>
<evidence type="ECO:0000313" key="8">
    <source>
        <dbReference type="EMBL" id="AKB13259.1"/>
    </source>
</evidence>
<keyword evidence="2" id="KW-1003">Cell membrane</keyword>
<comment type="subcellular location">
    <subcellularLocation>
        <location evidence="1">Cell membrane</location>
    </subcellularLocation>
</comment>
<evidence type="ECO:0000259" key="7">
    <source>
        <dbReference type="Pfam" id="PF13190"/>
    </source>
</evidence>
<feature type="transmembrane region" description="Helical" evidence="6">
    <location>
        <begin position="76"/>
        <end position="97"/>
    </location>
</feature>
<evidence type="ECO:0000256" key="1">
    <source>
        <dbReference type="ARBA" id="ARBA00004236"/>
    </source>
</evidence>
<dbReference type="NCBIfam" id="NF004934">
    <property type="entry name" value="PRK06287.1-5"/>
    <property type="match status" value="1"/>
</dbReference>
<keyword evidence="3 6" id="KW-0812">Transmembrane</keyword>
<dbReference type="GeneID" id="41603146"/>
<evidence type="ECO:0000256" key="2">
    <source>
        <dbReference type="ARBA" id="ARBA00022475"/>
    </source>
</evidence>
<name>A0A0E3H904_METTT</name>
<dbReference type="OrthoDB" id="142687at2157"/>
<proteinExistence type="predicted"/>
<dbReference type="GO" id="GO:0005886">
    <property type="term" value="C:plasma membrane"/>
    <property type="evidence" value="ECO:0007669"/>
    <property type="project" value="UniProtKB-SubCell"/>
</dbReference>
<organism evidence="8 9">
    <name type="scientific">Methanosarcina thermophila (strain ATCC 43570 / DSM 1825 / OCM 12 / VKM B-1830 / TM-1)</name>
    <dbReference type="NCBI Taxonomy" id="523844"/>
    <lineage>
        <taxon>Archaea</taxon>
        <taxon>Methanobacteriati</taxon>
        <taxon>Methanobacteriota</taxon>
        <taxon>Stenosarchaea group</taxon>
        <taxon>Methanomicrobia</taxon>
        <taxon>Methanosarcinales</taxon>
        <taxon>Methanosarcinaceae</taxon>
        <taxon>Methanosarcina</taxon>
    </lineage>
</organism>
<dbReference type="RefSeq" id="WP_048167313.1">
    <property type="nucleotide sequence ID" value="NZ_CP009501.1"/>
</dbReference>
<protein>
    <submittedName>
        <fullName evidence="8">Additional substrate-specific component NikN of nickel ECF transporter</fullName>
    </submittedName>
</protein>